<dbReference type="PROSITE" id="PS50086">
    <property type="entry name" value="TBC_RABGAP"/>
    <property type="match status" value="1"/>
</dbReference>
<sequence length="1062" mass="123998">MDKKVINKSLAPVSMQQSKTNLSSSQHLFLNNRVEPISEENAESCDSLENYNYPSGLGSGTGDTNANTSTVDSSQKIKKKAWFKKFRLPLFGASKKNQEKQQEHNSNNLFNTTQTLTQSSSEVFKKKLDNLNQQNLKLGQKQTNKMIKSSKNDSKSQPQSSMTTQNANQSDSDPEEDRKRFQQLIADDNKYYANSNLLRSNSPSSGFKIGHKNTVIEESKGFDDRAFRRDLKQKASQHKSYSSRSKQMNKMLEGSFIGQINTTNISPNDRQMGALMTNDYENSLIEEILEKRYNILSAHDRIQLIDKVIEGIPSYLRGKFWLVSTGAQYMNDDPNYVKYYQSLIDDFPAYPNPAFYQIELDLKRTFPEEAYYRKPKNLEKIRRILVAYVKRNPFVGYCQGMNFIVARLIKHLKEEQAFWVFINMIEAMILPLDYYTQTIGVQTDVIIFKDMIKSSLPVIHAKFQELGIDSMFFSLNWFICLYTDKLNEIVSCAILDMLFLIGSHILLNIGIAILYILKEEILKCTNVQQFYTLLYDHQNYIKDPQRLLILACFDQKDLKIMKPSDVYEQRLKLSQEAFNNSQEKRNLMSNTSLTSLIQKQKPSSVQMYQMKQKFYNQFQLFAGLSKLKNCPFYCSKDELFRNLDMSKIEQSGVQSAFLSNAFENNAISEYKCDMEWPICLYDFTFKVIYPQFFCYKVDRNHVIEWNYFDFDNLPRSNDYFNHRATTSYRNNISISDQFAFNNQQMAGNHESVQMEDLMKYSIEDSRFNSLSLRDTYRISSTVIKIETVDFEQQRKEVVKDLLVYRGHHYCDDQIFISKFVELFKMDNRDLIESQEVLSSTFIDTKQSKFIMENYVNLINKVDFQKPHSTSQLRKKSIYDIMQYAKKKSSPLTMQQLIEGKDDSFYEQSPPSQNSFFNKMKSTRVISSSRYTRARKTTNLLNSTYQAHTSILTSGSNEKKKTEKNSLHNNDKKKRPKSQNLVTLDNRQSKSSSQQQKLMAGIQFIEQKEVQLRMLQNNMPGNQFEILKRQTIREIMQKIDPQTLQENMQVFKRTSMLLSLDNE</sequence>
<protein>
    <submittedName>
        <fullName evidence="3">Gtpase-activating protein</fullName>
    </submittedName>
</protein>
<dbReference type="Gene3D" id="1.10.472.80">
    <property type="entry name" value="Ypt/Rab-GAP domain of gyp1p, domain 3"/>
    <property type="match status" value="1"/>
</dbReference>
<reference evidence="3 4" key="1">
    <citation type="submission" date="2014-06" db="EMBL/GenBank/DDBJ databases">
        <authorList>
            <person name="Swart Estienne"/>
        </authorList>
    </citation>
    <scope>NUCLEOTIDE SEQUENCE [LARGE SCALE GENOMIC DNA]</scope>
    <source>
        <strain evidence="3 4">130c</strain>
    </source>
</reference>
<gene>
    <name evidence="3" type="primary">Contig6913.g7399</name>
    <name evidence="3" type="ORF">STYLEM_6731</name>
</gene>
<organism evidence="3 4">
    <name type="scientific">Stylonychia lemnae</name>
    <name type="common">Ciliate</name>
    <dbReference type="NCBI Taxonomy" id="5949"/>
    <lineage>
        <taxon>Eukaryota</taxon>
        <taxon>Sar</taxon>
        <taxon>Alveolata</taxon>
        <taxon>Ciliophora</taxon>
        <taxon>Intramacronucleata</taxon>
        <taxon>Spirotrichea</taxon>
        <taxon>Stichotrichia</taxon>
        <taxon>Sporadotrichida</taxon>
        <taxon>Oxytrichidae</taxon>
        <taxon>Stylonychinae</taxon>
        <taxon>Stylonychia</taxon>
    </lineage>
</organism>
<dbReference type="InterPro" id="IPR035969">
    <property type="entry name" value="Rab-GAP_TBC_sf"/>
</dbReference>
<dbReference type="Pfam" id="PF00566">
    <property type="entry name" value="RabGAP-TBC"/>
    <property type="match status" value="1"/>
</dbReference>
<feature type="compositionally biased region" description="Polar residues" evidence="1">
    <location>
        <begin position="155"/>
        <end position="171"/>
    </location>
</feature>
<dbReference type="FunFam" id="1.10.8.270:FF:000016">
    <property type="entry name" value="TBC1 domain family member 2A"/>
    <property type="match status" value="1"/>
</dbReference>
<dbReference type="PANTHER" id="PTHR47219">
    <property type="entry name" value="RAB GTPASE-ACTIVATING PROTEIN 1-LIKE"/>
    <property type="match status" value="1"/>
</dbReference>
<proteinExistence type="predicted"/>
<dbReference type="Proteomes" id="UP000039865">
    <property type="component" value="Unassembled WGS sequence"/>
</dbReference>
<evidence type="ECO:0000313" key="4">
    <source>
        <dbReference type="Proteomes" id="UP000039865"/>
    </source>
</evidence>
<dbReference type="InterPro" id="IPR050302">
    <property type="entry name" value="Rab_GAP_TBC_domain"/>
</dbReference>
<accession>A0A078A682</accession>
<dbReference type="PANTHER" id="PTHR47219:SF20">
    <property type="entry name" value="TBC1 DOMAIN FAMILY MEMBER 2B"/>
    <property type="match status" value="1"/>
</dbReference>
<dbReference type="SMART" id="SM00164">
    <property type="entry name" value="TBC"/>
    <property type="match status" value="1"/>
</dbReference>
<dbReference type="InterPro" id="IPR000195">
    <property type="entry name" value="Rab-GAP-TBC_dom"/>
</dbReference>
<feature type="compositionally biased region" description="Polar residues" evidence="1">
    <location>
        <begin position="14"/>
        <end position="24"/>
    </location>
</feature>
<dbReference type="GO" id="GO:0005096">
    <property type="term" value="F:GTPase activator activity"/>
    <property type="evidence" value="ECO:0007669"/>
    <property type="project" value="TreeGrafter"/>
</dbReference>
<feature type="compositionally biased region" description="Basic and acidic residues" evidence="1">
    <location>
        <begin position="956"/>
        <end position="969"/>
    </location>
</feature>
<evidence type="ECO:0000259" key="2">
    <source>
        <dbReference type="PROSITE" id="PS50086"/>
    </source>
</evidence>
<dbReference type="SUPFAM" id="SSF47923">
    <property type="entry name" value="Ypt/Rab-GAP domain of gyp1p"/>
    <property type="match status" value="2"/>
</dbReference>
<dbReference type="InParanoid" id="A0A078A682"/>
<feature type="domain" description="Rab-GAP TBC" evidence="2">
    <location>
        <begin position="311"/>
        <end position="502"/>
    </location>
</feature>
<feature type="region of interest" description="Disordered" evidence="1">
    <location>
        <begin position="137"/>
        <end position="178"/>
    </location>
</feature>
<evidence type="ECO:0000313" key="3">
    <source>
        <dbReference type="EMBL" id="CDW77765.1"/>
    </source>
</evidence>
<name>A0A078A682_STYLE</name>
<feature type="region of interest" description="Disordered" evidence="1">
    <location>
        <begin position="950"/>
        <end position="978"/>
    </location>
</feature>
<feature type="region of interest" description="Disordered" evidence="1">
    <location>
        <begin position="1"/>
        <end position="24"/>
    </location>
</feature>
<dbReference type="EMBL" id="CCKQ01006454">
    <property type="protein sequence ID" value="CDW77765.1"/>
    <property type="molecule type" value="Genomic_DNA"/>
</dbReference>
<dbReference type="OrthoDB" id="292358at2759"/>
<dbReference type="AlphaFoldDB" id="A0A078A682"/>
<evidence type="ECO:0000256" key="1">
    <source>
        <dbReference type="SAM" id="MobiDB-lite"/>
    </source>
</evidence>
<dbReference type="GO" id="GO:0031267">
    <property type="term" value="F:small GTPase binding"/>
    <property type="evidence" value="ECO:0007669"/>
    <property type="project" value="TreeGrafter"/>
</dbReference>
<keyword evidence="4" id="KW-1185">Reference proteome</keyword>
<dbReference type="Gene3D" id="1.10.8.270">
    <property type="entry name" value="putative rabgap domain of human tbc1 domain family member 14 like domains"/>
    <property type="match status" value="1"/>
</dbReference>